<keyword evidence="5 6" id="KW-0472">Membrane</keyword>
<protein>
    <recommendedName>
        <fullName evidence="8">EXPERA domain-containing protein</fullName>
    </recommendedName>
</protein>
<evidence type="ECO:0000259" key="8">
    <source>
        <dbReference type="PROSITE" id="PS51751"/>
    </source>
</evidence>
<evidence type="ECO:0000313" key="10">
    <source>
        <dbReference type="Proteomes" id="UP001345827"/>
    </source>
</evidence>
<gene>
    <name evidence="9" type="ORF">LTR25_001007</name>
</gene>
<name>A0AAV9QG97_9PEZI</name>
<evidence type="ECO:0000256" key="7">
    <source>
        <dbReference type="SAM" id="Phobius"/>
    </source>
</evidence>
<comment type="subcellular location">
    <subcellularLocation>
        <location evidence="1">Membrane</location>
        <topology evidence="1">Multi-pass membrane protein</topology>
    </subcellularLocation>
</comment>
<keyword evidence="3 6" id="KW-0812">Transmembrane</keyword>
<dbReference type="GO" id="GO:0047750">
    <property type="term" value="F:cholestenol delta-isomerase activity"/>
    <property type="evidence" value="ECO:0007669"/>
    <property type="project" value="InterPro"/>
</dbReference>
<feature type="transmembrane region" description="Helical" evidence="7">
    <location>
        <begin position="217"/>
        <end position="239"/>
    </location>
</feature>
<accession>A0AAV9QG97</accession>
<dbReference type="GO" id="GO:0016020">
    <property type="term" value="C:membrane"/>
    <property type="evidence" value="ECO:0007669"/>
    <property type="project" value="UniProtKB-SubCell"/>
</dbReference>
<evidence type="ECO:0000256" key="6">
    <source>
        <dbReference type="PROSITE-ProRule" id="PRU01087"/>
    </source>
</evidence>
<reference evidence="9 10" key="1">
    <citation type="submission" date="2023-06" db="EMBL/GenBank/DDBJ databases">
        <title>Black Yeasts Isolated from many extreme environments.</title>
        <authorList>
            <person name="Coleine C."/>
            <person name="Stajich J.E."/>
            <person name="Selbmann L."/>
        </authorList>
    </citation>
    <scope>NUCLEOTIDE SEQUENCE [LARGE SCALE GENOMIC DNA]</scope>
    <source>
        <strain evidence="9 10">CCFEE 5887</strain>
    </source>
</reference>
<dbReference type="GO" id="GO:0016125">
    <property type="term" value="P:sterol metabolic process"/>
    <property type="evidence" value="ECO:0007669"/>
    <property type="project" value="InterPro"/>
</dbReference>
<comment type="caution">
    <text evidence="9">The sequence shown here is derived from an EMBL/GenBank/DDBJ whole genome shotgun (WGS) entry which is preliminary data.</text>
</comment>
<proteinExistence type="inferred from homology"/>
<dbReference type="EMBL" id="JAXLQG010000002">
    <property type="protein sequence ID" value="KAK5543394.1"/>
    <property type="molecule type" value="Genomic_DNA"/>
</dbReference>
<dbReference type="GO" id="GO:0005783">
    <property type="term" value="C:endoplasmic reticulum"/>
    <property type="evidence" value="ECO:0007669"/>
    <property type="project" value="TreeGrafter"/>
</dbReference>
<keyword evidence="4 6" id="KW-1133">Transmembrane helix</keyword>
<dbReference type="PROSITE" id="PS51751">
    <property type="entry name" value="EXPERA"/>
    <property type="match status" value="1"/>
</dbReference>
<evidence type="ECO:0000256" key="2">
    <source>
        <dbReference type="ARBA" id="ARBA00008337"/>
    </source>
</evidence>
<feature type="transmembrane region" description="Helical" evidence="7">
    <location>
        <begin position="135"/>
        <end position="157"/>
    </location>
</feature>
<feature type="transmembrane region" description="Helical" evidence="7">
    <location>
        <begin position="178"/>
        <end position="197"/>
    </location>
</feature>
<dbReference type="AlphaFoldDB" id="A0AAV9QG97"/>
<dbReference type="Proteomes" id="UP001345827">
    <property type="component" value="Unassembled WGS sequence"/>
</dbReference>
<dbReference type="InterPro" id="IPR007905">
    <property type="entry name" value="EBP"/>
</dbReference>
<dbReference type="Pfam" id="PF05241">
    <property type="entry name" value="EBP"/>
    <property type="match status" value="1"/>
</dbReference>
<evidence type="ECO:0000256" key="1">
    <source>
        <dbReference type="ARBA" id="ARBA00004141"/>
    </source>
</evidence>
<feature type="transmembrane region" description="Helical" evidence="7">
    <location>
        <begin position="20"/>
        <end position="42"/>
    </location>
</feature>
<keyword evidence="10" id="KW-1185">Reference proteome</keyword>
<organism evidence="9 10">
    <name type="scientific">Vermiconidia calcicola</name>
    <dbReference type="NCBI Taxonomy" id="1690605"/>
    <lineage>
        <taxon>Eukaryota</taxon>
        <taxon>Fungi</taxon>
        <taxon>Dikarya</taxon>
        <taxon>Ascomycota</taxon>
        <taxon>Pezizomycotina</taxon>
        <taxon>Dothideomycetes</taxon>
        <taxon>Dothideomycetidae</taxon>
        <taxon>Mycosphaerellales</taxon>
        <taxon>Extremaceae</taxon>
        <taxon>Vermiconidia</taxon>
    </lineage>
</organism>
<comment type="similarity">
    <text evidence="2">Belongs to the EBP family.</text>
</comment>
<feature type="domain" description="EXPERA" evidence="8">
    <location>
        <begin position="48"/>
        <end position="235"/>
    </location>
</feature>
<evidence type="ECO:0000256" key="4">
    <source>
        <dbReference type="ARBA" id="ARBA00022989"/>
    </source>
</evidence>
<dbReference type="InterPro" id="IPR033118">
    <property type="entry name" value="EXPERA"/>
</dbReference>
<evidence type="ECO:0000313" key="9">
    <source>
        <dbReference type="EMBL" id="KAK5543394.1"/>
    </source>
</evidence>
<dbReference type="PANTHER" id="PTHR14207:SF1">
    <property type="entry name" value="EMOPAMIL-BINDING PROTEIN-LIKE"/>
    <property type="match status" value="1"/>
</dbReference>
<dbReference type="PANTHER" id="PTHR14207">
    <property type="entry name" value="STEROL ISOMERASE"/>
    <property type="match status" value="1"/>
</dbReference>
<evidence type="ECO:0000256" key="3">
    <source>
        <dbReference type="ARBA" id="ARBA00022692"/>
    </source>
</evidence>
<sequence>MADTLANVVPPPFRLDTGTAISLGIAFSLMPIAQGLAAAVLPSTTSWKYYWLFLWHAYDFLTHFLIEGSFLYHCFFSYVQLAATEGSEPSRGDSQTLVLFDRPDRRYGALYSSGPMARLWAEYAKADSRWGGADLMVISIELITVFLDGPGAVYICYLIAKIANGKEAALKGQYQARLWFVAIVVATLELVGGFYTFAPEWLSGNHSLAGDDPVYLWLYLVFFNMLWVFVPFWVLYAAYDEIRKTFDASSSVTSAKKTK</sequence>
<feature type="transmembrane region" description="Helical" evidence="7">
    <location>
        <begin position="49"/>
        <end position="66"/>
    </location>
</feature>
<evidence type="ECO:0000256" key="5">
    <source>
        <dbReference type="ARBA" id="ARBA00023136"/>
    </source>
</evidence>